<evidence type="ECO:0000313" key="3">
    <source>
        <dbReference type="Proteomes" id="UP000054270"/>
    </source>
</evidence>
<dbReference type="AlphaFoldDB" id="A0A0D2PK24"/>
<evidence type="ECO:0000313" key="2">
    <source>
        <dbReference type="EMBL" id="KJA28696.1"/>
    </source>
</evidence>
<protein>
    <submittedName>
        <fullName evidence="2">Uncharacterized protein</fullName>
    </submittedName>
</protein>
<gene>
    <name evidence="2" type="ORF">HYPSUDRAFT_196877</name>
</gene>
<dbReference type="Proteomes" id="UP000054270">
    <property type="component" value="Unassembled WGS sequence"/>
</dbReference>
<name>A0A0D2PK24_HYPSF</name>
<dbReference type="EMBL" id="KN817520">
    <property type="protein sequence ID" value="KJA28696.1"/>
    <property type="molecule type" value="Genomic_DNA"/>
</dbReference>
<accession>A0A0D2PK24</accession>
<dbReference type="OMA" id="QHTISYS"/>
<organism evidence="2 3">
    <name type="scientific">Hypholoma sublateritium (strain FD-334 SS-4)</name>
    <dbReference type="NCBI Taxonomy" id="945553"/>
    <lineage>
        <taxon>Eukaryota</taxon>
        <taxon>Fungi</taxon>
        <taxon>Dikarya</taxon>
        <taxon>Basidiomycota</taxon>
        <taxon>Agaricomycotina</taxon>
        <taxon>Agaricomycetes</taxon>
        <taxon>Agaricomycetidae</taxon>
        <taxon>Agaricales</taxon>
        <taxon>Agaricineae</taxon>
        <taxon>Strophariaceae</taxon>
        <taxon>Hypholoma</taxon>
    </lineage>
</organism>
<proteinExistence type="predicted"/>
<keyword evidence="3" id="KW-1185">Reference proteome</keyword>
<reference evidence="3" key="1">
    <citation type="submission" date="2014-04" db="EMBL/GenBank/DDBJ databases">
        <title>Evolutionary Origins and Diversification of the Mycorrhizal Mutualists.</title>
        <authorList>
            <consortium name="DOE Joint Genome Institute"/>
            <consortium name="Mycorrhizal Genomics Consortium"/>
            <person name="Kohler A."/>
            <person name="Kuo A."/>
            <person name="Nagy L.G."/>
            <person name="Floudas D."/>
            <person name="Copeland A."/>
            <person name="Barry K.W."/>
            <person name="Cichocki N."/>
            <person name="Veneault-Fourrey C."/>
            <person name="LaButti K."/>
            <person name="Lindquist E.A."/>
            <person name="Lipzen A."/>
            <person name="Lundell T."/>
            <person name="Morin E."/>
            <person name="Murat C."/>
            <person name="Riley R."/>
            <person name="Ohm R."/>
            <person name="Sun H."/>
            <person name="Tunlid A."/>
            <person name="Henrissat B."/>
            <person name="Grigoriev I.V."/>
            <person name="Hibbett D.S."/>
            <person name="Martin F."/>
        </authorList>
    </citation>
    <scope>NUCLEOTIDE SEQUENCE [LARGE SCALE GENOMIC DNA]</scope>
    <source>
        <strain evidence="3">FD-334 SS-4</strain>
    </source>
</reference>
<feature type="region of interest" description="Disordered" evidence="1">
    <location>
        <begin position="143"/>
        <end position="176"/>
    </location>
</feature>
<dbReference type="OrthoDB" id="2793621at2759"/>
<evidence type="ECO:0000256" key="1">
    <source>
        <dbReference type="SAM" id="MobiDB-lite"/>
    </source>
</evidence>
<sequence length="277" mass="30303">MINVSRTTVPDSWLATPVPYKASTKPRDTKSLITSRISVSTINTDLFPELITWAAIIESQSPASCSQKIPTDVHSKREADVDTVHETAPRSPALSLILDPTSLAFGFDQLCLEGLDDCLAYSPKESFEETCWEQATCSRSGRISNAQSAPRKIGRRADTYSPLTSPFGDDSSDTDSKDSLTLGYEDVHLDIAASGGLSALDTTGEFLTRKEKNLYYSDEERTSFILIDTTFQMPDQKNSVNFFPIPNLSRKTVPSRIAAFCANIPGSLAFVRSPNAS</sequence>